<dbReference type="Proteomes" id="UP000015105">
    <property type="component" value="Chromosome 6D"/>
</dbReference>
<reference evidence="2" key="4">
    <citation type="submission" date="2019-03" db="UniProtKB">
        <authorList>
            <consortium name="EnsemblPlants"/>
        </authorList>
    </citation>
    <scope>IDENTIFICATION</scope>
</reference>
<dbReference type="AlphaFoldDB" id="A0A453Q1S5"/>
<dbReference type="EnsemblPlants" id="AET6Gv20945100.43">
    <property type="protein sequence ID" value="AET6Gv20945100.43"/>
    <property type="gene ID" value="AET6Gv20945100"/>
</dbReference>
<protein>
    <submittedName>
        <fullName evidence="2">Uncharacterized protein</fullName>
    </submittedName>
</protein>
<reference evidence="3" key="2">
    <citation type="journal article" date="2017" name="Nat. Plants">
        <title>The Aegilops tauschii genome reveals multiple impacts of transposons.</title>
        <authorList>
            <person name="Zhao G."/>
            <person name="Zou C."/>
            <person name="Li K."/>
            <person name="Wang K."/>
            <person name="Li T."/>
            <person name="Gao L."/>
            <person name="Zhang X."/>
            <person name="Wang H."/>
            <person name="Yang Z."/>
            <person name="Liu X."/>
            <person name="Jiang W."/>
            <person name="Mao L."/>
            <person name="Kong X."/>
            <person name="Jiao Y."/>
            <person name="Jia J."/>
        </authorList>
    </citation>
    <scope>NUCLEOTIDE SEQUENCE [LARGE SCALE GENOMIC DNA]</scope>
    <source>
        <strain evidence="3">cv. AL8/78</strain>
    </source>
</reference>
<feature type="compositionally biased region" description="Basic and acidic residues" evidence="1">
    <location>
        <begin position="63"/>
        <end position="72"/>
    </location>
</feature>
<keyword evidence="3" id="KW-1185">Reference proteome</keyword>
<reference evidence="3" key="1">
    <citation type="journal article" date="2014" name="Science">
        <title>Ancient hybridizations among the ancestral genomes of bread wheat.</title>
        <authorList>
            <consortium name="International Wheat Genome Sequencing Consortium,"/>
            <person name="Marcussen T."/>
            <person name="Sandve S.R."/>
            <person name="Heier L."/>
            <person name="Spannagl M."/>
            <person name="Pfeifer M."/>
            <person name="Jakobsen K.S."/>
            <person name="Wulff B.B."/>
            <person name="Steuernagel B."/>
            <person name="Mayer K.F."/>
            <person name="Olsen O.A."/>
        </authorList>
    </citation>
    <scope>NUCLEOTIDE SEQUENCE [LARGE SCALE GENOMIC DNA]</scope>
    <source>
        <strain evidence="3">cv. AL8/78</strain>
    </source>
</reference>
<feature type="region of interest" description="Disordered" evidence="1">
    <location>
        <begin position="1"/>
        <end position="127"/>
    </location>
</feature>
<reference evidence="2" key="3">
    <citation type="journal article" date="2017" name="Nature">
        <title>Genome sequence of the progenitor of the wheat D genome Aegilops tauschii.</title>
        <authorList>
            <person name="Luo M.C."/>
            <person name="Gu Y.Q."/>
            <person name="Puiu D."/>
            <person name="Wang H."/>
            <person name="Twardziok S.O."/>
            <person name="Deal K.R."/>
            <person name="Huo N."/>
            <person name="Zhu T."/>
            <person name="Wang L."/>
            <person name="Wang Y."/>
            <person name="McGuire P.E."/>
            <person name="Liu S."/>
            <person name="Long H."/>
            <person name="Ramasamy R.K."/>
            <person name="Rodriguez J.C."/>
            <person name="Van S.L."/>
            <person name="Yuan L."/>
            <person name="Wang Z."/>
            <person name="Xia Z."/>
            <person name="Xiao L."/>
            <person name="Anderson O.D."/>
            <person name="Ouyang S."/>
            <person name="Liang Y."/>
            <person name="Zimin A.V."/>
            <person name="Pertea G."/>
            <person name="Qi P."/>
            <person name="Bennetzen J.L."/>
            <person name="Dai X."/>
            <person name="Dawson M.W."/>
            <person name="Muller H.G."/>
            <person name="Kugler K."/>
            <person name="Rivarola-Duarte L."/>
            <person name="Spannagl M."/>
            <person name="Mayer K.F.X."/>
            <person name="Lu F.H."/>
            <person name="Bevan M.W."/>
            <person name="Leroy P."/>
            <person name="Li P."/>
            <person name="You F.M."/>
            <person name="Sun Q."/>
            <person name="Liu Z."/>
            <person name="Lyons E."/>
            <person name="Wicker T."/>
            <person name="Salzberg S.L."/>
            <person name="Devos K.M."/>
            <person name="Dvorak J."/>
        </authorList>
    </citation>
    <scope>NUCLEOTIDE SEQUENCE [LARGE SCALE GENOMIC DNA]</scope>
    <source>
        <strain evidence="2">cv. AL8/78</strain>
    </source>
</reference>
<name>A0A453Q1S5_AEGTS</name>
<reference evidence="2" key="5">
    <citation type="journal article" date="2021" name="G3 (Bethesda)">
        <title>Aegilops tauschii genome assembly Aet v5.0 features greater sequence contiguity and improved annotation.</title>
        <authorList>
            <person name="Wang L."/>
            <person name="Zhu T."/>
            <person name="Rodriguez J.C."/>
            <person name="Deal K.R."/>
            <person name="Dubcovsky J."/>
            <person name="McGuire P.E."/>
            <person name="Lux T."/>
            <person name="Spannagl M."/>
            <person name="Mayer K.F.X."/>
            <person name="Baldrich P."/>
            <person name="Meyers B.C."/>
            <person name="Huo N."/>
            <person name="Gu Y.Q."/>
            <person name="Zhou H."/>
            <person name="Devos K.M."/>
            <person name="Bennetzen J.L."/>
            <person name="Unver T."/>
            <person name="Budak H."/>
            <person name="Gulick P.J."/>
            <person name="Galiba G."/>
            <person name="Kalapos B."/>
            <person name="Nelson D.R."/>
            <person name="Li P."/>
            <person name="You F.M."/>
            <person name="Luo M.C."/>
            <person name="Dvorak J."/>
        </authorList>
    </citation>
    <scope>NUCLEOTIDE SEQUENCE [LARGE SCALE GENOMIC DNA]</scope>
    <source>
        <strain evidence="2">cv. AL8/78</strain>
    </source>
</reference>
<proteinExistence type="predicted"/>
<sequence length="127" mass="14169">SSVFSNGPKRHAASAEIREGAARGRRGSGRVPATGERRVGVSGGGADAHGHAPWVVRRMRANAHLDDDDRRRSSTRRRQDRRDQEPPHRPRRKQVVKRKRGGAVAGDEEARLASRLTTRMHSKKIRT</sequence>
<accession>A0A453Q1S5</accession>
<evidence type="ECO:0000313" key="2">
    <source>
        <dbReference type="EnsemblPlants" id="AET6Gv20945100.43"/>
    </source>
</evidence>
<organism evidence="2 3">
    <name type="scientific">Aegilops tauschii subsp. strangulata</name>
    <name type="common">Goatgrass</name>
    <dbReference type="NCBI Taxonomy" id="200361"/>
    <lineage>
        <taxon>Eukaryota</taxon>
        <taxon>Viridiplantae</taxon>
        <taxon>Streptophyta</taxon>
        <taxon>Embryophyta</taxon>
        <taxon>Tracheophyta</taxon>
        <taxon>Spermatophyta</taxon>
        <taxon>Magnoliopsida</taxon>
        <taxon>Liliopsida</taxon>
        <taxon>Poales</taxon>
        <taxon>Poaceae</taxon>
        <taxon>BOP clade</taxon>
        <taxon>Pooideae</taxon>
        <taxon>Triticodae</taxon>
        <taxon>Triticeae</taxon>
        <taxon>Triticinae</taxon>
        <taxon>Aegilops</taxon>
    </lineage>
</organism>
<feature type="compositionally biased region" description="Basic residues" evidence="1">
    <location>
        <begin position="118"/>
        <end position="127"/>
    </location>
</feature>
<feature type="compositionally biased region" description="Basic residues" evidence="1">
    <location>
        <begin position="89"/>
        <end position="101"/>
    </location>
</feature>
<evidence type="ECO:0000313" key="3">
    <source>
        <dbReference type="Proteomes" id="UP000015105"/>
    </source>
</evidence>
<evidence type="ECO:0000256" key="1">
    <source>
        <dbReference type="SAM" id="MobiDB-lite"/>
    </source>
</evidence>
<dbReference type="Gramene" id="AET6Gv20945100.43">
    <property type="protein sequence ID" value="AET6Gv20945100.43"/>
    <property type="gene ID" value="AET6Gv20945100"/>
</dbReference>